<evidence type="ECO:0000256" key="2">
    <source>
        <dbReference type="ARBA" id="ARBA00022857"/>
    </source>
</evidence>
<dbReference type="SUPFAM" id="SSF53597">
    <property type="entry name" value="Dihydrofolate reductase-like"/>
    <property type="match status" value="1"/>
</dbReference>
<reference evidence="5" key="1">
    <citation type="submission" date="2020-12" db="EMBL/GenBank/DDBJ databases">
        <title>Desulfobium dissulfuricans gen. nov., sp. nov., a novel mesophilic, sulfate-reducing bacterium isolated from a deep-sea hydrothermal vent.</title>
        <authorList>
            <person name="Hashimoto Y."/>
            <person name="Tame A."/>
            <person name="Sawayama S."/>
            <person name="Miyazaki J."/>
            <person name="Takai K."/>
            <person name="Nakagawa S."/>
        </authorList>
    </citation>
    <scope>NUCLEOTIDE SEQUENCE</scope>
    <source>
        <strain evidence="5">GF1</strain>
    </source>
</reference>
<dbReference type="InterPro" id="IPR002734">
    <property type="entry name" value="RibDG_C"/>
</dbReference>
<dbReference type="InterPro" id="IPR050765">
    <property type="entry name" value="Riboflavin_Biosynth_HTPR"/>
</dbReference>
<sequence>MQVSIICIATLDGRIAPAGFGSREDRRFLEQMRAETDASLLGAGSLRESDPEMRGPDGILDPARLRCLITSSTALPRTRKIFSDPDCRPLVFCPGQRMSALRESMGETAEIIGTDVDSRGMVPLEAVLEELAGRGVKRLLIEGGGRLNHEALRAGIVDELLLTLAPKISGRVDTACLADGPDHLGAPMLELMLAQWRAAPTGELFLRYRIPRKNRS</sequence>
<dbReference type="Gene3D" id="3.40.430.10">
    <property type="entry name" value="Dihydrofolate Reductase, subunit A"/>
    <property type="match status" value="1"/>
</dbReference>
<keyword evidence="3" id="KW-0560">Oxidoreductase</keyword>
<accession>A0A915XHU0</accession>
<evidence type="ECO:0000256" key="3">
    <source>
        <dbReference type="ARBA" id="ARBA00023002"/>
    </source>
</evidence>
<dbReference type="GO" id="GO:0009231">
    <property type="term" value="P:riboflavin biosynthetic process"/>
    <property type="evidence" value="ECO:0007669"/>
    <property type="project" value="InterPro"/>
</dbReference>
<dbReference type="GO" id="GO:0008703">
    <property type="term" value="F:5-amino-6-(5-phosphoribosylamino)uracil reductase activity"/>
    <property type="evidence" value="ECO:0007669"/>
    <property type="project" value="InterPro"/>
</dbReference>
<dbReference type="PANTHER" id="PTHR38011:SF7">
    <property type="entry name" value="2,5-DIAMINO-6-RIBOSYLAMINO-4(3H)-PYRIMIDINONE 5'-PHOSPHATE REDUCTASE"/>
    <property type="match status" value="1"/>
</dbReference>
<gene>
    <name evidence="5" type="ORF">GF1_08160</name>
</gene>
<dbReference type="EMBL" id="AP024233">
    <property type="protein sequence ID" value="BCO08440.1"/>
    <property type="molecule type" value="Genomic_DNA"/>
</dbReference>
<evidence type="ECO:0000259" key="4">
    <source>
        <dbReference type="Pfam" id="PF01872"/>
    </source>
</evidence>
<proteinExistence type="predicted"/>
<evidence type="ECO:0000313" key="6">
    <source>
        <dbReference type="Proteomes" id="UP001063350"/>
    </source>
</evidence>
<dbReference type="KEGG" id="ddu:GF1_08160"/>
<dbReference type="AlphaFoldDB" id="A0A915XHU0"/>
<name>A0A915XHU0_9BACT</name>
<organism evidence="5 6">
    <name type="scientific">Desulfolithobacter dissulfuricans</name>
    <dbReference type="NCBI Taxonomy" id="2795293"/>
    <lineage>
        <taxon>Bacteria</taxon>
        <taxon>Pseudomonadati</taxon>
        <taxon>Thermodesulfobacteriota</taxon>
        <taxon>Desulfobulbia</taxon>
        <taxon>Desulfobulbales</taxon>
        <taxon>Desulfobulbaceae</taxon>
        <taxon>Desulfolithobacter</taxon>
    </lineage>
</organism>
<comment type="pathway">
    <text evidence="1">Cofactor biosynthesis; riboflavin biosynthesis.</text>
</comment>
<dbReference type="Proteomes" id="UP001063350">
    <property type="component" value="Chromosome"/>
</dbReference>
<keyword evidence="6" id="KW-1185">Reference proteome</keyword>
<keyword evidence="2" id="KW-0521">NADP</keyword>
<protein>
    <recommendedName>
        <fullName evidence="4">Bacterial bifunctional deaminase-reductase C-terminal domain-containing protein</fullName>
    </recommendedName>
</protein>
<dbReference type="Pfam" id="PF01872">
    <property type="entry name" value="RibD_C"/>
    <property type="match status" value="1"/>
</dbReference>
<evidence type="ECO:0000256" key="1">
    <source>
        <dbReference type="ARBA" id="ARBA00005104"/>
    </source>
</evidence>
<evidence type="ECO:0000313" key="5">
    <source>
        <dbReference type="EMBL" id="BCO08440.1"/>
    </source>
</evidence>
<feature type="domain" description="Bacterial bifunctional deaminase-reductase C-terminal" evidence="4">
    <location>
        <begin position="7"/>
        <end position="201"/>
    </location>
</feature>
<dbReference type="RefSeq" id="WP_267928341.1">
    <property type="nucleotide sequence ID" value="NZ_AP024233.1"/>
</dbReference>
<dbReference type="PANTHER" id="PTHR38011">
    <property type="entry name" value="DIHYDROFOLATE REDUCTASE FAMILY PROTEIN (AFU_ORTHOLOGUE AFUA_8G06820)"/>
    <property type="match status" value="1"/>
</dbReference>
<dbReference type="InterPro" id="IPR024072">
    <property type="entry name" value="DHFR-like_dom_sf"/>
</dbReference>